<dbReference type="Gene3D" id="2.60.60.20">
    <property type="entry name" value="PLAT/LH2 domain"/>
    <property type="match status" value="1"/>
</dbReference>
<evidence type="ECO:0000256" key="12">
    <source>
        <dbReference type="PROSITE-ProRule" id="PRU00152"/>
    </source>
</evidence>
<keyword evidence="8 13" id="KW-0560">Oxidoreductase</keyword>
<evidence type="ECO:0000256" key="3">
    <source>
        <dbReference type="ARBA" id="ARBA00022516"/>
    </source>
</evidence>
<evidence type="ECO:0000256" key="11">
    <source>
        <dbReference type="ARBA" id="ARBA00023160"/>
    </source>
</evidence>
<dbReference type="GO" id="GO:0006633">
    <property type="term" value="P:fatty acid biosynthetic process"/>
    <property type="evidence" value="ECO:0007669"/>
    <property type="project" value="UniProtKB-KW"/>
</dbReference>
<dbReference type="InterPro" id="IPR013819">
    <property type="entry name" value="LipOase_C"/>
</dbReference>
<dbReference type="FunFam" id="1.20.245.10:FF:000002">
    <property type="entry name" value="Lipoxygenase"/>
    <property type="match status" value="1"/>
</dbReference>
<name>A0AA38FGV5_TAXCH</name>
<dbReference type="InterPro" id="IPR036226">
    <property type="entry name" value="LipOase_C_sf"/>
</dbReference>
<dbReference type="FunFam" id="4.10.372.10:FF:000001">
    <property type="entry name" value="Lipoxygenase"/>
    <property type="match status" value="1"/>
</dbReference>
<evidence type="ECO:0000259" key="16">
    <source>
        <dbReference type="PROSITE" id="PS50095"/>
    </source>
</evidence>
<keyword evidence="3 14" id="KW-0444">Lipid biosynthesis</keyword>
<evidence type="ECO:0000256" key="2">
    <source>
        <dbReference type="ARBA" id="ARBA00009419"/>
    </source>
</evidence>
<feature type="domain" description="PLAT" evidence="16">
    <location>
        <begin position="1"/>
        <end position="122"/>
    </location>
</feature>
<dbReference type="InterPro" id="IPR036392">
    <property type="entry name" value="PLAT/LH2_dom_sf"/>
</dbReference>
<keyword evidence="6" id="KW-0276">Fatty acid metabolism</keyword>
<dbReference type="EMBL" id="JAHRHJ020000009">
    <property type="protein sequence ID" value="KAH9301870.1"/>
    <property type="molecule type" value="Genomic_DNA"/>
</dbReference>
<dbReference type="InterPro" id="IPR020834">
    <property type="entry name" value="LipOase_CS"/>
</dbReference>
<dbReference type="InterPro" id="IPR001024">
    <property type="entry name" value="PLAT/LH2_dom"/>
</dbReference>
<comment type="caution">
    <text evidence="18">The sequence shown here is derived from an EMBL/GenBank/DDBJ whole genome shotgun (WGS) entry which is preliminary data.</text>
</comment>
<keyword evidence="7 13" id="KW-0223">Dioxygenase</keyword>
<dbReference type="InterPro" id="IPR001246">
    <property type="entry name" value="LipOase_plant"/>
</dbReference>
<evidence type="ECO:0000259" key="17">
    <source>
        <dbReference type="PROSITE" id="PS51393"/>
    </source>
</evidence>
<dbReference type="PRINTS" id="PR00087">
    <property type="entry name" value="LIPOXYGENASE"/>
</dbReference>
<reference evidence="18 19" key="1">
    <citation type="journal article" date="2021" name="Nat. Plants">
        <title>The Taxus genome provides insights into paclitaxel biosynthesis.</title>
        <authorList>
            <person name="Xiong X."/>
            <person name="Gou J."/>
            <person name="Liao Q."/>
            <person name="Li Y."/>
            <person name="Zhou Q."/>
            <person name="Bi G."/>
            <person name="Li C."/>
            <person name="Du R."/>
            <person name="Wang X."/>
            <person name="Sun T."/>
            <person name="Guo L."/>
            <person name="Liang H."/>
            <person name="Lu P."/>
            <person name="Wu Y."/>
            <person name="Zhang Z."/>
            <person name="Ro D.K."/>
            <person name="Shang Y."/>
            <person name="Huang S."/>
            <person name="Yan J."/>
        </authorList>
    </citation>
    <scope>NUCLEOTIDE SEQUENCE [LARGE SCALE GENOMIC DNA]</scope>
    <source>
        <strain evidence="18">Ta-2019</strain>
    </source>
</reference>
<dbReference type="GO" id="GO:0016702">
    <property type="term" value="F:oxidoreductase activity, acting on single donors with incorporation of molecular oxygen, incorporation of two atoms of oxygen"/>
    <property type="evidence" value="ECO:0007669"/>
    <property type="project" value="InterPro"/>
</dbReference>
<evidence type="ECO:0000256" key="13">
    <source>
        <dbReference type="RuleBase" id="RU003974"/>
    </source>
</evidence>
<comment type="function">
    <text evidence="14">Plant lipoxygenase may be involved in a number of diverse aspects of plant physiology including growth and development, pest resistance, and senescence or responses to wounding.</text>
</comment>
<dbReference type="Pfam" id="PF00305">
    <property type="entry name" value="Lipoxygenase"/>
    <property type="match status" value="1"/>
</dbReference>
<gene>
    <name evidence="18" type="ORF">KI387_013453</name>
</gene>
<evidence type="ECO:0000256" key="5">
    <source>
        <dbReference type="ARBA" id="ARBA00022767"/>
    </source>
</evidence>
<dbReference type="InterPro" id="IPR020833">
    <property type="entry name" value="LipOase_Fe_BS"/>
</dbReference>
<dbReference type="FunFam" id="4.10.375.10:FF:000001">
    <property type="entry name" value="Lipoxygenase"/>
    <property type="match status" value="1"/>
</dbReference>
<evidence type="ECO:0000256" key="9">
    <source>
        <dbReference type="ARBA" id="ARBA00023004"/>
    </source>
</evidence>
<dbReference type="PROSITE" id="PS00081">
    <property type="entry name" value="LIPOXYGENASE_2"/>
    <property type="match status" value="1"/>
</dbReference>
<dbReference type="GO" id="GO:0031408">
    <property type="term" value="P:oxylipin biosynthetic process"/>
    <property type="evidence" value="ECO:0007669"/>
    <property type="project" value="UniProtKB-UniRule"/>
</dbReference>
<proteinExistence type="inferred from homology"/>
<dbReference type="PANTHER" id="PTHR11771">
    <property type="entry name" value="LIPOXYGENASE"/>
    <property type="match status" value="1"/>
</dbReference>
<evidence type="ECO:0000256" key="4">
    <source>
        <dbReference type="ARBA" id="ARBA00022723"/>
    </source>
</evidence>
<evidence type="ECO:0000256" key="10">
    <source>
        <dbReference type="ARBA" id="ARBA00023098"/>
    </source>
</evidence>
<dbReference type="AlphaFoldDB" id="A0AA38FGV5"/>
<dbReference type="Pfam" id="PF01477">
    <property type="entry name" value="PLAT"/>
    <property type="match status" value="1"/>
</dbReference>
<dbReference type="GO" id="GO:0046872">
    <property type="term" value="F:metal ion binding"/>
    <property type="evidence" value="ECO:0007669"/>
    <property type="project" value="UniProtKB-UniRule"/>
</dbReference>
<dbReference type="Gene3D" id="3.10.450.60">
    <property type="match status" value="1"/>
</dbReference>
<evidence type="ECO:0000256" key="15">
    <source>
        <dbReference type="SAM" id="MobiDB-lite"/>
    </source>
</evidence>
<dbReference type="Gene3D" id="1.20.245.10">
    <property type="entry name" value="Lipoxygenase-1, Domain 5"/>
    <property type="match status" value="1"/>
</dbReference>
<keyword evidence="5 14" id="KW-0925">Oxylipin biosynthesis</keyword>
<dbReference type="PROSITE" id="PS00711">
    <property type="entry name" value="LIPOXYGENASE_1"/>
    <property type="match status" value="1"/>
</dbReference>
<keyword evidence="9 13" id="KW-0408">Iron</keyword>
<dbReference type="PRINTS" id="PR00468">
    <property type="entry name" value="PLTLPOXGNASE"/>
</dbReference>
<evidence type="ECO:0000256" key="8">
    <source>
        <dbReference type="ARBA" id="ARBA00023002"/>
    </source>
</evidence>
<comment type="caution">
    <text evidence="12">Lacks conserved residue(s) required for the propagation of feature annotation.</text>
</comment>
<protein>
    <recommendedName>
        <fullName evidence="14">Lipoxygenase</fullName>
        <ecNumber evidence="14">1.13.11.-</ecNumber>
    </recommendedName>
</protein>
<comment type="cofactor">
    <cofactor evidence="1 13">
        <name>Fe cation</name>
        <dbReference type="ChEBI" id="CHEBI:24875"/>
    </cofactor>
</comment>
<evidence type="ECO:0000256" key="14">
    <source>
        <dbReference type="RuleBase" id="RU003975"/>
    </source>
</evidence>
<keyword evidence="10" id="KW-0443">Lipid metabolism</keyword>
<feature type="region of interest" description="Disordered" evidence="15">
    <location>
        <begin position="176"/>
        <end position="209"/>
    </location>
</feature>
<feature type="non-terminal residue" evidence="18">
    <location>
        <position position="1"/>
    </location>
</feature>
<dbReference type="FunFam" id="3.10.450.60:FF:000002">
    <property type="entry name" value="Lipoxygenase"/>
    <property type="match status" value="1"/>
</dbReference>
<accession>A0AA38FGV5</accession>
<keyword evidence="19" id="KW-1185">Reference proteome</keyword>
<keyword evidence="4 13" id="KW-0479">Metal-binding</keyword>
<dbReference type="GO" id="GO:0034440">
    <property type="term" value="P:lipid oxidation"/>
    <property type="evidence" value="ECO:0007669"/>
    <property type="project" value="InterPro"/>
</dbReference>
<evidence type="ECO:0000256" key="1">
    <source>
        <dbReference type="ARBA" id="ARBA00001962"/>
    </source>
</evidence>
<dbReference type="SMART" id="SM00308">
    <property type="entry name" value="LH2"/>
    <property type="match status" value="1"/>
</dbReference>
<feature type="domain" description="Lipoxygenase" evidence="17">
    <location>
        <begin position="125"/>
        <end position="825"/>
    </location>
</feature>
<dbReference type="PROSITE" id="PS50095">
    <property type="entry name" value="PLAT"/>
    <property type="match status" value="1"/>
</dbReference>
<dbReference type="PROSITE" id="PS51393">
    <property type="entry name" value="LIPOXYGENASE_3"/>
    <property type="match status" value="1"/>
</dbReference>
<dbReference type="Gene3D" id="4.10.375.10">
    <property type="entry name" value="Lipoxygenase-1, Domain 2"/>
    <property type="match status" value="1"/>
</dbReference>
<evidence type="ECO:0000313" key="19">
    <source>
        <dbReference type="Proteomes" id="UP000824469"/>
    </source>
</evidence>
<dbReference type="InterPro" id="IPR027433">
    <property type="entry name" value="Lipoxygenase_dom_3"/>
</dbReference>
<evidence type="ECO:0000313" key="18">
    <source>
        <dbReference type="EMBL" id="KAH9301870.1"/>
    </source>
</evidence>
<evidence type="ECO:0000256" key="7">
    <source>
        <dbReference type="ARBA" id="ARBA00022964"/>
    </source>
</evidence>
<dbReference type="EC" id="1.13.11.-" evidence="14"/>
<dbReference type="InterPro" id="IPR000907">
    <property type="entry name" value="LipOase"/>
</dbReference>
<comment type="pathway">
    <text evidence="14">Lipid metabolism; oxylipin biosynthesis.</text>
</comment>
<dbReference type="SUPFAM" id="SSF48484">
    <property type="entry name" value="Lipoxigenase"/>
    <property type="match status" value="1"/>
</dbReference>
<evidence type="ECO:0000256" key="6">
    <source>
        <dbReference type="ARBA" id="ARBA00022832"/>
    </source>
</evidence>
<sequence>VADDVRELLVKRVSLYLISTALSDQSNGSGKLGEAAFIQKWISTPGRTRERLLAGESEYQVEFKWDSNFGTPGAFLIRNLHRHEFFLKSLTIEIPEQGKVHFVCNSWVYPVSKYNRDRVFFSNKSYLPAGTPQALIKLRNEELESLRGNGTGQREEWDRIYDYDVYNDLGEPHKGDDYRRPVLGGSTEFPYPRRGRTGRPPNKKDPATESRLPFLSLNIYVPRDERFGHLKMSDFLAYGLKSLVQILVPELKTIFDSTPDDFDSFEDIKKLYTDGIRMTMKPNQERTKGSISLELVKEFFKTDGESLLRYPYPQVIAAGEFAWRKDVEFARQMLSGVNPLIIMRLQNFPPRSKLDPAIYGPQFSCITAAHIEKNLDGFTVEKALAKNKLFILDHHDTFMPYLNRINALSTKVYASRTILFLCKDGTLKPVAIELNLPSSKDQPRFRKVLTPAEEGAQGALWQLAKAYVTVNDSGYHELISHWLRTHAVMEPFVIATNRQMSALHPLHKLLSPHFRDTMNINALARQILINAGGILERTVFPQRYSMETSAVIYKDWRFDQEGLPADLLKRGMAVVDDSMPYGLRLMIEDYPYAVDGLDIWSAIQSWVREYLSIYYDDDLVVRGDTELQAWWHEIRNVGHADKKEETWWYNMETIAELEKTLTTIIWVASALHAATNFGQYAYSGYMPNRPAVSRRFIPEEGSEDFEELLKNPDLVFLKTVSSRFQTTVGIGLIEILSRHSTDEVYLGQRETSEWSDDKRVTEAFGRFSGELIEIEKKILERNGDGRLKNRLGPAQVPYTLMYPSTSDLSRQGGLSGKGIPNSVSI</sequence>
<keyword evidence="11 14" id="KW-0275">Fatty acid biosynthesis</keyword>
<dbReference type="SUPFAM" id="SSF49723">
    <property type="entry name" value="Lipase/lipooxygenase domain (PLAT/LH2 domain)"/>
    <property type="match status" value="1"/>
</dbReference>
<dbReference type="OMA" id="WVKEYLA"/>
<comment type="similarity">
    <text evidence="2 13">Belongs to the lipoxygenase family.</text>
</comment>
<dbReference type="Gene3D" id="4.10.372.10">
    <property type="entry name" value="Lipoxygenase-1, Domain 3"/>
    <property type="match status" value="1"/>
</dbReference>
<dbReference type="Proteomes" id="UP000824469">
    <property type="component" value="Unassembled WGS sequence"/>
</dbReference>
<organism evidence="18 19">
    <name type="scientific">Taxus chinensis</name>
    <name type="common">Chinese yew</name>
    <name type="synonym">Taxus wallichiana var. chinensis</name>
    <dbReference type="NCBI Taxonomy" id="29808"/>
    <lineage>
        <taxon>Eukaryota</taxon>
        <taxon>Viridiplantae</taxon>
        <taxon>Streptophyta</taxon>
        <taxon>Embryophyta</taxon>
        <taxon>Tracheophyta</taxon>
        <taxon>Spermatophyta</taxon>
        <taxon>Pinopsida</taxon>
        <taxon>Pinidae</taxon>
        <taxon>Conifers II</taxon>
        <taxon>Cupressales</taxon>
        <taxon>Taxaceae</taxon>
        <taxon>Taxus</taxon>
    </lineage>
</organism>